<dbReference type="Proteomes" id="UP000295757">
    <property type="component" value="Unassembled WGS sequence"/>
</dbReference>
<proteinExistence type="predicted"/>
<gene>
    <name evidence="1" type="ORF">BCF59_0124</name>
</gene>
<dbReference type="RefSeq" id="WP_134110199.1">
    <property type="nucleotide sequence ID" value="NZ_SOCN01000001.1"/>
</dbReference>
<dbReference type="EMBL" id="SOCN01000001">
    <property type="protein sequence ID" value="TDV24176.1"/>
    <property type="molecule type" value="Genomic_DNA"/>
</dbReference>
<protein>
    <submittedName>
        <fullName evidence="1">Uncharacterized protein</fullName>
    </submittedName>
</protein>
<accession>A0A4R7UDP4</accession>
<keyword evidence="2" id="KW-1185">Reference proteome</keyword>
<name>A0A4R7UDP4_9BACT</name>
<reference evidence="1 2" key="1">
    <citation type="submission" date="2019-03" db="EMBL/GenBank/DDBJ databases">
        <title>Genomic Encyclopedia of Archaeal and Bacterial Type Strains, Phase II (KMG-II): from individual species to whole genera.</title>
        <authorList>
            <person name="Goeker M."/>
        </authorList>
    </citation>
    <scope>NUCLEOTIDE SEQUENCE [LARGE SCALE GENOMIC DNA]</scope>
    <source>
        <strain evidence="1 2">ATCC 35214</strain>
    </source>
</reference>
<evidence type="ECO:0000313" key="1">
    <source>
        <dbReference type="EMBL" id="TDV24176.1"/>
    </source>
</evidence>
<evidence type="ECO:0000313" key="2">
    <source>
        <dbReference type="Proteomes" id="UP000295757"/>
    </source>
</evidence>
<dbReference type="OrthoDB" id="10012935at2"/>
<organism evidence="1 2">
    <name type="scientific">Mycoplasmopsis mustelae</name>
    <dbReference type="NCBI Taxonomy" id="171289"/>
    <lineage>
        <taxon>Bacteria</taxon>
        <taxon>Bacillati</taxon>
        <taxon>Mycoplasmatota</taxon>
        <taxon>Mycoplasmoidales</taxon>
        <taxon>Metamycoplasmataceae</taxon>
        <taxon>Mycoplasmopsis</taxon>
    </lineage>
</organism>
<dbReference type="AlphaFoldDB" id="A0A4R7UDP4"/>
<comment type="caution">
    <text evidence="1">The sequence shown here is derived from an EMBL/GenBank/DDBJ whole genome shotgun (WGS) entry which is preliminary data.</text>
</comment>
<sequence length="416" mass="49317">MYYLKHSWSQTSHNFDNSHYIFLDIDIITKTNSEKNNEYFQELYLKLKNTKDSGSKFVLVIPDIYLYFYNQDFLYLDKMSKFSVENKKEKEKKLNILRDFINEINSFVNISIICELDFMNIFNIPKVIQKKISQEIEINDETIEKTATNTKFIILDDMVATKKYDVNEIAMGGELIVENLKTIVIELRKIFNISGILIKNIASELKGAKKENSLKSYENTKSALSFFTTKYNIELYIYEDNIADFKHFESSGIFSGYFYKFITTSNFLLTIKDILKCFKTSYIPVFSLQDFFIFEKYGYFYLIDKIKMLIKLIGFSPIDFGFVYIQQKQQIEQTHPLYQINYYDILNTFIIKQIEQKTYYFHFPVARSVSIKITSKLFDSNLLFVKLYIDTTKKQILVNNSDFSLQNIEPYNIKTF</sequence>